<evidence type="ECO:0000259" key="1">
    <source>
        <dbReference type="Pfam" id="PF11845"/>
    </source>
</evidence>
<evidence type="ECO:0000313" key="3">
    <source>
        <dbReference type="Proteomes" id="UP000503308"/>
    </source>
</evidence>
<accession>A0A858T1V1</accession>
<dbReference type="KEGG" id="rpon:G3256_15960"/>
<dbReference type="InterPro" id="IPR021796">
    <property type="entry name" value="Tll0287-like_dom"/>
</dbReference>
<name>A0A858T1V1_9RHOB</name>
<dbReference type="AlphaFoldDB" id="A0A858T1V1"/>
<dbReference type="Proteomes" id="UP000503308">
    <property type="component" value="Chromosome"/>
</dbReference>
<dbReference type="Pfam" id="PF11845">
    <property type="entry name" value="Tll0287-like"/>
    <property type="match status" value="1"/>
</dbReference>
<reference evidence="2 3" key="1">
    <citation type="submission" date="2020-02" db="EMBL/GenBank/DDBJ databases">
        <title>Genome sequence of Roseobacter ponti.</title>
        <authorList>
            <person name="Hollensteiner J."/>
            <person name="Schneider D."/>
            <person name="Poehlein A."/>
            <person name="Daniel R."/>
        </authorList>
    </citation>
    <scope>NUCLEOTIDE SEQUENCE [LARGE SCALE GENOMIC DNA]</scope>
    <source>
        <strain evidence="2 3">DSM 106830</strain>
    </source>
</reference>
<feature type="domain" description="Tll0287-like" evidence="1">
    <location>
        <begin position="69"/>
        <end position="214"/>
    </location>
</feature>
<gene>
    <name evidence="2" type="ORF">G3256_15960</name>
</gene>
<proteinExistence type="predicted"/>
<sequence length="217" mass="23739">MGNRLASVLRAGRSVVSNNQALINDPDVADKGLNGEAFYAMVVESYLEKYGQHPLSDDLEPEQRALTETQLNAMVGVINENQDIINADGLAFKGFIPAVFARLVNEKFGDEMGTRAAVKVTAPKELVRNRKARPDDWENQVINDRFRDADWAVGEAFYETTTVGGKEAFRMLIPEYYSESCLACHGSPAGETDVTGFPKEGGELGELAGAISITLYK</sequence>
<protein>
    <submittedName>
        <fullName evidence="2">DUF3365 domain-containing protein</fullName>
    </submittedName>
</protein>
<dbReference type="EMBL" id="CP048788">
    <property type="protein sequence ID" value="QJF53266.1"/>
    <property type="molecule type" value="Genomic_DNA"/>
</dbReference>
<organism evidence="2 3">
    <name type="scientific">Roseobacter ponti</name>
    <dbReference type="NCBI Taxonomy" id="1891787"/>
    <lineage>
        <taxon>Bacteria</taxon>
        <taxon>Pseudomonadati</taxon>
        <taxon>Pseudomonadota</taxon>
        <taxon>Alphaproteobacteria</taxon>
        <taxon>Rhodobacterales</taxon>
        <taxon>Roseobacteraceae</taxon>
        <taxon>Roseobacter</taxon>
    </lineage>
</organism>
<evidence type="ECO:0000313" key="2">
    <source>
        <dbReference type="EMBL" id="QJF53266.1"/>
    </source>
</evidence>
<keyword evidence="3" id="KW-1185">Reference proteome</keyword>